<evidence type="ECO:0000256" key="2">
    <source>
        <dbReference type="ARBA" id="ARBA00022614"/>
    </source>
</evidence>
<evidence type="ECO:0000256" key="6">
    <source>
        <dbReference type="ARBA" id="ARBA00023054"/>
    </source>
</evidence>
<feature type="domain" description="Disease resistance protein winged helix" evidence="9">
    <location>
        <begin position="433"/>
        <end position="504"/>
    </location>
</feature>
<dbReference type="Gene3D" id="3.80.10.10">
    <property type="entry name" value="Ribonuclease Inhibitor"/>
    <property type="match status" value="1"/>
</dbReference>
<reference evidence="11 12" key="2">
    <citation type="submission" date="2024-10" db="EMBL/GenBank/DDBJ databases">
        <authorList>
            <person name="Ryan C."/>
        </authorList>
    </citation>
    <scope>NUCLEOTIDE SEQUENCE [LARGE SCALE GENOMIC DNA]</scope>
</reference>
<gene>
    <name evidence="11" type="ORF">URODEC1_LOCUS12357</name>
</gene>
<dbReference type="Gene3D" id="3.40.50.300">
    <property type="entry name" value="P-loop containing nucleotide triphosphate hydrolases"/>
    <property type="match status" value="1"/>
</dbReference>
<keyword evidence="12" id="KW-1185">Reference proteome</keyword>
<dbReference type="InterPro" id="IPR041118">
    <property type="entry name" value="Rx_N"/>
</dbReference>
<dbReference type="InterPro" id="IPR055414">
    <property type="entry name" value="LRR_R13L4/SHOC2-like"/>
</dbReference>
<keyword evidence="2" id="KW-0433">Leucine-rich repeat</keyword>
<evidence type="ECO:0000259" key="10">
    <source>
        <dbReference type="Pfam" id="PF23598"/>
    </source>
</evidence>
<comment type="similarity">
    <text evidence="1">Belongs to the disease resistance NB-LRR family.</text>
</comment>
<evidence type="ECO:0000256" key="3">
    <source>
        <dbReference type="ARBA" id="ARBA00022737"/>
    </source>
</evidence>
<dbReference type="Gene3D" id="1.10.10.10">
    <property type="entry name" value="Winged helix-like DNA-binding domain superfamily/Winged helix DNA-binding domain"/>
    <property type="match status" value="1"/>
</dbReference>
<evidence type="ECO:0000256" key="1">
    <source>
        <dbReference type="ARBA" id="ARBA00008894"/>
    </source>
</evidence>
<evidence type="ECO:0000313" key="11">
    <source>
        <dbReference type="EMBL" id="CAL4907040.1"/>
    </source>
</evidence>
<evidence type="ECO:0000313" key="12">
    <source>
        <dbReference type="Proteomes" id="UP001497457"/>
    </source>
</evidence>
<dbReference type="Gene3D" id="1.20.5.4130">
    <property type="match status" value="1"/>
</dbReference>
<reference evidence="12" key="1">
    <citation type="submission" date="2024-06" db="EMBL/GenBank/DDBJ databases">
        <authorList>
            <person name="Ryan C."/>
        </authorList>
    </citation>
    <scope>NUCLEOTIDE SEQUENCE [LARGE SCALE GENOMIC DNA]</scope>
</reference>
<dbReference type="InterPro" id="IPR044974">
    <property type="entry name" value="Disease_R_plants"/>
</dbReference>
<dbReference type="InterPro" id="IPR038005">
    <property type="entry name" value="RX-like_CC"/>
</dbReference>
<dbReference type="AlphaFoldDB" id="A0ABC8WCA6"/>
<dbReference type="Proteomes" id="UP001497457">
    <property type="component" value="Chromosome 12b"/>
</dbReference>
<evidence type="ECO:0000259" key="9">
    <source>
        <dbReference type="Pfam" id="PF23559"/>
    </source>
</evidence>
<dbReference type="Pfam" id="PF23598">
    <property type="entry name" value="LRR_14"/>
    <property type="match status" value="1"/>
</dbReference>
<proteinExistence type="inferred from homology"/>
<dbReference type="PANTHER" id="PTHR23155:SF1167">
    <property type="entry name" value="OS08G0412100 PROTEIN"/>
    <property type="match status" value="1"/>
</dbReference>
<evidence type="ECO:0000259" key="8">
    <source>
        <dbReference type="Pfam" id="PF18052"/>
    </source>
</evidence>
<dbReference type="CDD" id="cd14798">
    <property type="entry name" value="RX-CC_like"/>
    <property type="match status" value="1"/>
</dbReference>
<dbReference type="EMBL" id="OZ075122">
    <property type="protein sequence ID" value="CAL4907040.1"/>
    <property type="molecule type" value="Genomic_DNA"/>
</dbReference>
<dbReference type="PANTHER" id="PTHR23155">
    <property type="entry name" value="DISEASE RESISTANCE PROTEIN RP"/>
    <property type="match status" value="1"/>
</dbReference>
<dbReference type="GO" id="GO:0042742">
    <property type="term" value="P:defense response to bacterium"/>
    <property type="evidence" value="ECO:0007669"/>
    <property type="project" value="UniProtKB-ARBA"/>
</dbReference>
<dbReference type="InterPro" id="IPR058922">
    <property type="entry name" value="WHD_DRP"/>
</dbReference>
<dbReference type="SUPFAM" id="SSF52058">
    <property type="entry name" value="L domain-like"/>
    <property type="match status" value="1"/>
</dbReference>
<keyword evidence="6" id="KW-0175">Coiled coil</keyword>
<dbReference type="InterPro" id="IPR002182">
    <property type="entry name" value="NB-ARC"/>
</dbReference>
<dbReference type="Gene3D" id="1.10.8.430">
    <property type="entry name" value="Helical domain of apoptotic protease-activating factors"/>
    <property type="match status" value="1"/>
</dbReference>
<feature type="domain" description="Disease resistance N-terminal" evidence="8">
    <location>
        <begin position="12"/>
        <end position="93"/>
    </location>
</feature>
<feature type="domain" description="Disease resistance R13L4/SHOC-2-like LRR" evidence="10">
    <location>
        <begin position="553"/>
        <end position="913"/>
    </location>
</feature>
<protein>
    <submittedName>
        <fullName evidence="11">Uncharacterized protein</fullName>
    </submittedName>
</protein>
<evidence type="ECO:0000256" key="4">
    <source>
        <dbReference type="ARBA" id="ARBA00022741"/>
    </source>
</evidence>
<dbReference type="PRINTS" id="PR00364">
    <property type="entry name" value="DISEASERSIST"/>
</dbReference>
<dbReference type="InterPro" id="IPR042197">
    <property type="entry name" value="Apaf_helical"/>
</dbReference>
<dbReference type="SUPFAM" id="SSF52540">
    <property type="entry name" value="P-loop containing nucleoside triphosphate hydrolases"/>
    <property type="match status" value="1"/>
</dbReference>
<evidence type="ECO:0000256" key="5">
    <source>
        <dbReference type="ARBA" id="ARBA00022821"/>
    </source>
</evidence>
<sequence>MEGIMVSAATGAMSSLLTKLTALMGEEYKAQKGVSRDIAFLRDELSSMNALLEKLAGMEILDAQVREWRNQVREMAYDIEDYIDIHIFRLHHELGKPTGAKEFFRRSVQKVKDFGAQREIAGHIQELKARIVVASQRRDRYWLDEVVSSGNANCVSIDPRLPALYVEAANLVGIDGPREDLINLIADEELSVRVVSIVGFGGSGKTTLAKQVYTKMGGQFKCEAFVSVSQNPDIKKILWALLSQVKKEDYDITKQSDEESLINALREFLKDKRYIIVIDDIWDIQAWKTIKCALPENSFCSRIIVTTRNINVAKSCCSPYDSLAFNVRPLSDADSKTLFYRRVFGSENKCSLHLKEVSTEIIKRCGGLPLAIITMASLLSTKSDSKEEWVSVRNSIGLGLEKNPDVEEMRAILSLSYNDLPLHLKTCLLYLAVYPEDYEIQMEDLVRRWIAEGFVKVEGRRNLMDEGKHCFNELINRSMIQPLDISYNGQAMGCLVHDMILDIIKSKAVEENFITFCGNEPQILIYKNKVRRLSINYRGPNVMTVSTMITANIRSLSIFGNVEQMPPVLEFPALRVLALDRNQKLKSDYLKNIGKLFLLRYLRIQGSNITQLPEQIGELQCLEILDLHGTSIRQLPSSIVKLRQLKWMLTDGVTLPRSVGQMQGLEELSSIVVDECTPLDSLQELGSLTRLRTLSIKWCISDSHVQKIAYVHNLVSSLGKLGCSNLHHLHVKTDGRLVHIPLDSWSPPPHILHELISTSDLCKCKIPEWLTSLVNLNYLQISISKLRQETFNVLGDLPTLLSLILYSHEPNPKERLVICNNMFQCLNRLLLCCEVGLLMFEAGAMPMLQALEFQIMANEVRSVCNAPDLGICHLSSLSNLYVWIDCGDARAEEVHALEAAIRASAKLLPKCPTPYFHRLYRREE</sequence>
<evidence type="ECO:0000259" key="7">
    <source>
        <dbReference type="Pfam" id="PF00931"/>
    </source>
</evidence>
<dbReference type="InterPro" id="IPR032675">
    <property type="entry name" value="LRR_dom_sf"/>
</dbReference>
<dbReference type="GO" id="GO:0000166">
    <property type="term" value="F:nucleotide binding"/>
    <property type="evidence" value="ECO:0007669"/>
    <property type="project" value="UniProtKB-KW"/>
</dbReference>
<dbReference type="Pfam" id="PF18052">
    <property type="entry name" value="Rx_N"/>
    <property type="match status" value="1"/>
</dbReference>
<dbReference type="Pfam" id="PF23559">
    <property type="entry name" value="WHD_DRP"/>
    <property type="match status" value="1"/>
</dbReference>
<name>A0ABC8WCA6_9POAL</name>
<keyword evidence="4" id="KW-0547">Nucleotide-binding</keyword>
<keyword evidence="5" id="KW-0611">Plant defense</keyword>
<dbReference type="FunFam" id="1.10.10.10:FF:000322">
    <property type="entry name" value="Probable disease resistance protein At1g63360"/>
    <property type="match status" value="1"/>
</dbReference>
<dbReference type="FunFam" id="3.40.50.300:FF:001091">
    <property type="entry name" value="Probable disease resistance protein At1g61300"/>
    <property type="match status" value="1"/>
</dbReference>
<dbReference type="Pfam" id="PF00931">
    <property type="entry name" value="NB-ARC"/>
    <property type="match status" value="1"/>
</dbReference>
<dbReference type="GO" id="GO:0009626">
    <property type="term" value="P:plant-type hypersensitive response"/>
    <property type="evidence" value="ECO:0007669"/>
    <property type="project" value="UniProtKB-ARBA"/>
</dbReference>
<dbReference type="InterPro" id="IPR027417">
    <property type="entry name" value="P-loop_NTPase"/>
</dbReference>
<feature type="domain" description="NB-ARC" evidence="7">
    <location>
        <begin position="187"/>
        <end position="346"/>
    </location>
</feature>
<dbReference type="InterPro" id="IPR036388">
    <property type="entry name" value="WH-like_DNA-bd_sf"/>
</dbReference>
<keyword evidence="3" id="KW-0677">Repeat</keyword>
<dbReference type="GO" id="GO:0002758">
    <property type="term" value="P:innate immune response-activating signaling pathway"/>
    <property type="evidence" value="ECO:0007669"/>
    <property type="project" value="UniProtKB-ARBA"/>
</dbReference>
<organism evidence="11 12">
    <name type="scientific">Urochloa decumbens</name>
    <dbReference type="NCBI Taxonomy" id="240449"/>
    <lineage>
        <taxon>Eukaryota</taxon>
        <taxon>Viridiplantae</taxon>
        <taxon>Streptophyta</taxon>
        <taxon>Embryophyta</taxon>
        <taxon>Tracheophyta</taxon>
        <taxon>Spermatophyta</taxon>
        <taxon>Magnoliopsida</taxon>
        <taxon>Liliopsida</taxon>
        <taxon>Poales</taxon>
        <taxon>Poaceae</taxon>
        <taxon>PACMAD clade</taxon>
        <taxon>Panicoideae</taxon>
        <taxon>Panicodae</taxon>
        <taxon>Paniceae</taxon>
        <taxon>Melinidinae</taxon>
        <taxon>Urochloa</taxon>
    </lineage>
</organism>
<accession>A0ABC8WCA6</accession>